<dbReference type="EMBL" id="CP072168">
    <property type="protein sequence ID" value="QYA09305.1"/>
    <property type="molecule type" value="Genomic_DNA"/>
</dbReference>
<sequence>MNTNPSSYSAIPLSSDDLEEIDRFLDAWCEENGVDKNDGRAQEVASALIDWYSTSPSYRQKSKLEHAPHLPASDRISTLLDQLK</sequence>
<dbReference type="AlphaFoldDB" id="A0A4D7E1P1"/>
<dbReference type="Proteomes" id="UP000826513">
    <property type="component" value="Chromosome 2"/>
</dbReference>
<dbReference type="RefSeq" id="WP_136954408.1">
    <property type="nucleotide sequence ID" value="NZ_CP039692.1"/>
</dbReference>
<organism evidence="1 4">
    <name type="scientific">Agrobacterium larrymoorei</name>
    <dbReference type="NCBI Taxonomy" id="160699"/>
    <lineage>
        <taxon>Bacteria</taxon>
        <taxon>Pseudomonadati</taxon>
        <taxon>Pseudomonadota</taxon>
        <taxon>Alphaproteobacteria</taxon>
        <taxon>Hyphomicrobiales</taxon>
        <taxon>Rhizobiaceae</taxon>
        <taxon>Rhizobium/Agrobacterium group</taxon>
        <taxon>Agrobacterium</taxon>
    </lineage>
</organism>
<gene>
    <name evidence="1" type="ORF">CFBP5473_20215</name>
    <name evidence="3" type="ORF">CFBP5477_018920</name>
    <name evidence="2" type="ORF">J5285_18140</name>
</gene>
<evidence type="ECO:0000313" key="4">
    <source>
        <dbReference type="Proteomes" id="UP000298545"/>
    </source>
</evidence>
<reference evidence="2 5" key="2">
    <citation type="submission" date="2021-03" db="EMBL/GenBank/DDBJ databases">
        <title>Rapid diversification of plasmids in a genus of pathogenic and nitrogen fixing bacteria.</title>
        <authorList>
            <person name="Weisberg A.J."/>
            <person name="Miller M."/>
            <person name="Ream W."/>
            <person name="Grunwald N.J."/>
            <person name="Chang J.H."/>
        </authorList>
    </citation>
    <scope>NUCLEOTIDE SEQUENCE [LARGE SCALE GENOMIC DNA]</scope>
    <source>
        <strain evidence="2 5">AF3.44</strain>
    </source>
</reference>
<evidence type="ECO:0000313" key="2">
    <source>
        <dbReference type="EMBL" id="QYA09305.1"/>
    </source>
</evidence>
<reference evidence="3" key="3">
    <citation type="submission" date="2023-05" db="EMBL/GenBank/DDBJ databases">
        <title>Complete genome sequence of Agrobacterium larrymoorei CFBP5477.</title>
        <authorList>
            <person name="Yen H.-C."/>
            <person name="Chou L."/>
            <person name="Lin Y.-C."/>
            <person name="Lai E.-M."/>
            <person name="Kuo C.-H."/>
        </authorList>
    </citation>
    <scope>NUCLEOTIDE SEQUENCE</scope>
    <source>
        <strain evidence="3">CFBP5477</strain>
    </source>
</reference>
<dbReference type="OrthoDB" id="8395380at2"/>
<dbReference type="EMBL" id="CP039692">
    <property type="protein sequence ID" value="QCJ00253.1"/>
    <property type="molecule type" value="Genomic_DNA"/>
</dbReference>
<dbReference type="KEGG" id="alf:CFBP5473_20215"/>
<protein>
    <submittedName>
        <fullName evidence="1">Uncharacterized protein</fullName>
    </submittedName>
</protein>
<accession>A0A4D7E1P1</accession>
<keyword evidence="5" id="KW-1185">Reference proteome</keyword>
<evidence type="ECO:0000313" key="5">
    <source>
        <dbReference type="Proteomes" id="UP000826513"/>
    </source>
</evidence>
<dbReference type="Proteomes" id="UP000298545">
    <property type="component" value="Chromosome linear"/>
</dbReference>
<proteinExistence type="predicted"/>
<reference evidence="1 4" key="1">
    <citation type="submission" date="2019-04" db="EMBL/GenBank/DDBJ databases">
        <title>Complete genome sequence of Agrobacterium larrymoorei CFBP5473.</title>
        <authorList>
            <person name="Haryono M."/>
            <person name="Chou L."/>
            <person name="Lin Y.-C."/>
            <person name="Lai E.-M."/>
            <person name="Kuo C.-H."/>
        </authorList>
    </citation>
    <scope>NUCLEOTIDE SEQUENCE [LARGE SCALE GENOMIC DNA]</scope>
    <source>
        <strain evidence="1 4">CFBP5473</strain>
    </source>
</reference>
<dbReference type="Proteomes" id="UP000298664">
    <property type="component" value="Chromosome Linear"/>
</dbReference>
<name>A0A4D7E1P1_9HYPH</name>
<evidence type="ECO:0000313" key="3">
    <source>
        <dbReference type="EMBL" id="WHA43315.1"/>
    </source>
</evidence>
<evidence type="ECO:0000313" key="1">
    <source>
        <dbReference type="EMBL" id="QCJ00253.1"/>
    </source>
</evidence>
<dbReference type="EMBL" id="CP124734">
    <property type="protein sequence ID" value="WHA43315.1"/>
    <property type="molecule type" value="Genomic_DNA"/>
</dbReference>